<feature type="domain" description="Retrotransposon gag" evidence="2">
    <location>
        <begin position="155"/>
        <end position="218"/>
    </location>
</feature>
<gene>
    <name evidence="3" type="ORF">Acr_01g0007190</name>
</gene>
<accession>A0A7J0E3C2</accession>
<name>A0A7J0E3C2_9ERIC</name>
<evidence type="ECO:0000256" key="1">
    <source>
        <dbReference type="SAM" id="MobiDB-lite"/>
    </source>
</evidence>
<dbReference type="PANTHER" id="PTHR33223:SF10">
    <property type="entry name" value="AMINOTRANSFERASE-LIKE PLANT MOBILE DOMAIN-CONTAINING PROTEIN"/>
    <property type="match status" value="1"/>
</dbReference>
<dbReference type="EMBL" id="BJWL01000001">
    <property type="protein sequence ID" value="GFY80910.1"/>
    <property type="molecule type" value="Genomic_DNA"/>
</dbReference>
<dbReference type="AlphaFoldDB" id="A0A7J0E3C2"/>
<proteinExistence type="predicted"/>
<evidence type="ECO:0000313" key="4">
    <source>
        <dbReference type="Proteomes" id="UP000585474"/>
    </source>
</evidence>
<comment type="caution">
    <text evidence="3">The sequence shown here is derived from an EMBL/GenBank/DDBJ whole genome shotgun (WGS) entry which is preliminary data.</text>
</comment>
<dbReference type="Pfam" id="PF03732">
    <property type="entry name" value="Retrotrans_gag"/>
    <property type="match status" value="1"/>
</dbReference>
<dbReference type="PANTHER" id="PTHR33223">
    <property type="entry name" value="CCHC-TYPE DOMAIN-CONTAINING PROTEIN"/>
    <property type="match status" value="1"/>
</dbReference>
<dbReference type="InterPro" id="IPR005162">
    <property type="entry name" value="Retrotrans_gag_dom"/>
</dbReference>
<evidence type="ECO:0000259" key="2">
    <source>
        <dbReference type="Pfam" id="PF03732"/>
    </source>
</evidence>
<keyword evidence="4" id="KW-1185">Reference proteome</keyword>
<feature type="compositionally biased region" description="Basic and acidic residues" evidence="1">
    <location>
        <begin position="285"/>
        <end position="296"/>
    </location>
</feature>
<protein>
    <recommendedName>
        <fullName evidence="2">Retrotransposon gag domain-containing protein</fullName>
    </recommendedName>
</protein>
<feature type="region of interest" description="Disordered" evidence="1">
    <location>
        <begin position="66"/>
        <end position="98"/>
    </location>
</feature>
<dbReference type="Proteomes" id="UP000585474">
    <property type="component" value="Unassembled WGS sequence"/>
</dbReference>
<feature type="region of interest" description="Disordered" evidence="1">
    <location>
        <begin position="285"/>
        <end position="315"/>
    </location>
</feature>
<dbReference type="OrthoDB" id="1685975at2759"/>
<evidence type="ECO:0000313" key="3">
    <source>
        <dbReference type="EMBL" id="GFY80910.1"/>
    </source>
</evidence>
<organism evidence="3 4">
    <name type="scientific">Actinidia rufa</name>
    <dbReference type="NCBI Taxonomy" id="165716"/>
    <lineage>
        <taxon>Eukaryota</taxon>
        <taxon>Viridiplantae</taxon>
        <taxon>Streptophyta</taxon>
        <taxon>Embryophyta</taxon>
        <taxon>Tracheophyta</taxon>
        <taxon>Spermatophyta</taxon>
        <taxon>Magnoliopsida</taxon>
        <taxon>eudicotyledons</taxon>
        <taxon>Gunneridae</taxon>
        <taxon>Pentapetalae</taxon>
        <taxon>asterids</taxon>
        <taxon>Ericales</taxon>
        <taxon>Actinidiaceae</taxon>
        <taxon>Actinidia</taxon>
    </lineage>
</organism>
<reference evidence="3 4" key="1">
    <citation type="submission" date="2019-07" db="EMBL/GenBank/DDBJ databases">
        <title>De Novo Assembly of kiwifruit Actinidia rufa.</title>
        <authorList>
            <person name="Sugita-Konishi S."/>
            <person name="Sato K."/>
            <person name="Mori E."/>
            <person name="Abe Y."/>
            <person name="Kisaki G."/>
            <person name="Hamano K."/>
            <person name="Suezawa K."/>
            <person name="Otani M."/>
            <person name="Fukuda T."/>
            <person name="Manabe T."/>
            <person name="Gomi K."/>
            <person name="Tabuchi M."/>
            <person name="Akimitsu K."/>
            <person name="Kataoka I."/>
        </authorList>
    </citation>
    <scope>NUCLEOTIDE SEQUENCE [LARGE SCALE GENOMIC DNA]</scope>
    <source>
        <strain evidence="4">cv. Fuchu</strain>
    </source>
</reference>
<feature type="compositionally biased region" description="Polar residues" evidence="1">
    <location>
        <begin position="66"/>
        <end position="89"/>
    </location>
</feature>
<sequence length="315" mass="35886">MPLFSELGTKTALEAWSRGNGRQRSLGISGDRSWLASKKDPRANQIRGGSPRYVQCQAKPIKRFASQTQWPQGGNHKQSHSNGFSSLHHPQQAKGGHLKIPDSILSRNRSLDPPEQFTPLRFNLYDGKSDSRSHVSHVRQMMALWNHMDALMYRVFPSSLGDLELKWFDKLLARSIENFQQLTESFVAQFIINTKAPKGVGSLLTLGKGKNESIRNYNMWYWETYNEIEEFSKDLAVVSSKLGLIPRERLWENLTLNPQTNLQDLMSYVEMFDWLEDDVRQAEKATRNDGSLEPHGCHHVPSVHVKSGGSQIEVI</sequence>